<feature type="compositionally biased region" description="Basic and acidic residues" evidence="1">
    <location>
        <begin position="1"/>
        <end position="16"/>
    </location>
</feature>
<protein>
    <submittedName>
        <fullName evidence="2">Uncharacterized protein</fullName>
    </submittedName>
</protein>
<evidence type="ECO:0000313" key="2">
    <source>
        <dbReference type="EMBL" id="CAA7029359.1"/>
    </source>
</evidence>
<reference evidence="2" key="1">
    <citation type="submission" date="2020-01" db="EMBL/GenBank/DDBJ databases">
        <authorList>
            <person name="Mishra B."/>
        </authorList>
    </citation>
    <scope>NUCLEOTIDE SEQUENCE [LARGE SCALE GENOMIC DNA]</scope>
</reference>
<dbReference type="AlphaFoldDB" id="A0A6D2IWQ5"/>
<dbReference type="Proteomes" id="UP000467841">
    <property type="component" value="Unassembled WGS sequence"/>
</dbReference>
<name>A0A6D2IWQ5_9BRAS</name>
<evidence type="ECO:0000313" key="3">
    <source>
        <dbReference type="Proteomes" id="UP000467841"/>
    </source>
</evidence>
<dbReference type="EMBL" id="CACVBM020001081">
    <property type="protein sequence ID" value="CAA7029359.1"/>
    <property type="molecule type" value="Genomic_DNA"/>
</dbReference>
<evidence type="ECO:0000256" key="1">
    <source>
        <dbReference type="SAM" id="MobiDB-lite"/>
    </source>
</evidence>
<feature type="region of interest" description="Disordered" evidence="1">
    <location>
        <begin position="1"/>
        <end position="28"/>
    </location>
</feature>
<feature type="non-terminal residue" evidence="2">
    <location>
        <position position="1"/>
    </location>
</feature>
<gene>
    <name evidence="2" type="ORF">MERR_LOCUS16594</name>
</gene>
<organism evidence="2 3">
    <name type="scientific">Microthlaspi erraticum</name>
    <dbReference type="NCBI Taxonomy" id="1685480"/>
    <lineage>
        <taxon>Eukaryota</taxon>
        <taxon>Viridiplantae</taxon>
        <taxon>Streptophyta</taxon>
        <taxon>Embryophyta</taxon>
        <taxon>Tracheophyta</taxon>
        <taxon>Spermatophyta</taxon>
        <taxon>Magnoliopsida</taxon>
        <taxon>eudicotyledons</taxon>
        <taxon>Gunneridae</taxon>
        <taxon>Pentapetalae</taxon>
        <taxon>rosids</taxon>
        <taxon>malvids</taxon>
        <taxon>Brassicales</taxon>
        <taxon>Brassicaceae</taxon>
        <taxon>Coluteocarpeae</taxon>
        <taxon>Microthlaspi</taxon>
    </lineage>
</organism>
<sequence>APQRYERQDRGQERAGGRQGRSTRPGSRRSIELALGSIELCPELVAFPSLKLVPARLS</sequence>
<keyword evidence="3" id="KW-1185">Reference proteome</keyword>
<comment type="caution">
    <text evidence="2">The sequence shown here is derived from an EMBL/GenBank/DDBJ whole genome shotgun (WGS) entry which is preliminary data.</text>
</comment>
<proteinExistence type="predicted"/>
<accession>A0A6D2IWQ5</accession>